<keyword evidence="3" id="KW-1185">Reference proteome</keyword>
<evidence type="ECO:0000259" key="1">
    <source>
        <dbReference type="Pfam" id="PF13681"/>
    </source>
</evidence>
<feature type="domain" description="PilX/PilW C-terminal" evidence="1">
    <location>
        <begin position="100"/>
        <end position="181"/>
    </location>
</feature>
<reference evidence="2 3" key="1">
    <citation type="submission" date="2021-04" db="EMBL/GenBank/DDBJ databases">
        <title>The genome sequence of type strain Ideonella paludis KCTC 32238.</title>
        <authorList>
            <person name="Liu Y."/>
        </authorList>
    </citation>
    <scope>NUCLEOTIDE SEQUENCE [LARGE SCALE GENOMIC DNA]</scope>
    <source>
        <strain evidence="2 3">KCTC 32238</strain>
    </source>
</reference>
<name>A0ABS5DXG2_9BURK</name>
<dbReference type="InterPro" id="IPR025205">
    <property type="entry name" value="PilX/PilW_C"/>
</dbReference>
<dbReference type="RefSeq" id="WP_210809161.1">
    <property type="nucleotide sequence ID" value="NZ_JAGQDG010000004.1"/>
</dbReference>
<gene>
    <name evidence="2" type="ORF">KAK11_10965</name>
</gene>
<dbReference type="EMBL" id="JAGQDG010000004">
    <property type="protein sequence ID" value="MBQ0935846.1"/>
    <property type="molecule type" value="Genomic_DNA"/>
</dbReference>
<organism evidence="2 3">
    <name type="scientific">Ideonella paludis</name>
    <dbReference type="NCBI Taxonomy" id="1233411"/>
    <lineage>
        <taxon>Bacteria</taxon>
        <taxon>Pseudomonadati</taxon>
        <taxon>Pseudomonadota</taxon>
        <taxon>Betaproteobacteria</taxon>
        <taxon>Burkholderiales</taxon>
        <taxon>Sphaerotilaceae</taxon>
        <taxon>Ideonella</taxon>
    </lineage>
</organism>
<evidence type="ECO:0000313" key="2">
    <source>
        <dbReference type="EMBL" id="MBQ0935846.1"/>
    </source>
</evidence>
<accession>A0ABS5DXG2</accession>
<dbReference type="Pfam" id="PF13681">
    <property type="entry name" value="PilX"/>
    <property type="match status" value="1"/>
</dbReference>
<proteinExistence type="predicted"/>
<evidence type="ECO:0000313" key="3">
    <source>
        <dbReference type="Proteomes" id="UP000672097"/>
    </source>
</evidence>
<sequence length="184" mass="19872">MLALLLGLLALSQTNSVVGQFRTSRNERDLALARQAAEAALRDAEADVTCQVWDKGQLKQTTDAEEPLVNAYCLSLAPTCSAMMPTQDEPGMRLLGRTPTEKPADIKWDEATCTTGACAVPLGTKTRATPVPGVEAQPRYHIDVLDAQLAATNEPSPLFRITARGYGATRATVVDLQEVYRPCK</sequence>
<dbReference type="Proteomes" id="UP000672097">
    <property type="component" value="Unassembled WGS sequence"/>
</dbReference>
<comment type="caution">
    <text evidence="2">The sequence shown here is derived from an EMBL/GenBank/DDBJ whole genome shotgun (WGS) entry which is preliminary data.</text>
</comment>
<protein>
    <submittedName>
        <fullName evidence="2">Pilus assembly protein</fullName>
    </submittedName>
</protein>